<keyword evidence="1" id="KW-0812">Transmembrane</keyword>
<evidence type="ECO:0000313" key="2">
    <source>
        <dbReference type="EMBL" id="KAG2851974.1"/>
    </source>
</evidence>
<reference evidence="7 8" key="1">
    <citation type="submission" date="2018-01" db="EMBL/GenBank/DDBJ databases">
        <title>Draft genome of the strawberry crown rot pathogen Phytophthora cactorum.</title>
        <authorList>
            <person name="Armitage A.D."/>
            <person name="Lysoe E."/>
            <person name="Nellist C.F."/>
            <person name="Harrison R.J."/>
            <person name="Brurberg M.B."/>
        </authorList>
    </citation>
    <scope>NUCLEOTIDE SEQUENCE [LARGE SCALE GENOMIC DNA]</scope>
    <source>
        <strain evidence="7 8">10300</strain>
    </source>
</reference>
<proteinExistence type="predicted"/>
<evidence type="ECO:0000313" key="7">
    <source>
        <dbReference type="EMBL" id="RAW30234.1"/>
    </source>
</evidence>
<evidence type="ECO:0000313" key="4">
    <source>
        <dbReference type="EMBL" id="KAG2931515.1"/>
    </source>
</evidence>
<accession>A0A329S042</accession>
<name>A0A329S042_9STRA</name>
<keyword evidence="1" id="KW-0472">Membrane</keyword>
<feature type="transmembrane region" description="Helical" evidence="1">
    <location>
        <begin position="20"/>
        <end position="45"/>
    </location>
</feature>
<sequence>MVLHARLSSKAEWSSMLTASSLSSTALVALAMSSLCAMIAFALLFER</sequence>
<dbReference type="Proteomes" id="UP000760860">
    <property type="component" value="Unassembled WGS sequence"/>
</dbReference>
<evidence type="ECO:0000313" key="6">
    <source>
        <dbReference type="EMBL" id="KAG3214131.1"/>
    </source>
</evidence>
<keyword evidence="8" id="KW-1185">Reference proteome</keyword>
<reference evidence="2" key="2">
    <citation type="submission" date="2018-10" db="EMBL/GenBank/DDBJ databases">
        <title>Effector identification in a new, highly contiguous assembly of the strawberry crown rot pathogen Phytophthora cactorum.</title>
        <authorList>
            <person name="Armitage A.D."/>
            <person name="Nellist C.F."/>
            <person name="Bates H."/>
            <person name="Vickerstaff R.J."/>
            <person name="Harrison R.J."/>
        </authorList>
    </citation>
    <scope>NUCLEOTIDE SEQUENCE</scope>
    <source>
        <strain evidence="2">15-7</strain>
        <strain evidence="3">4032</strain>
        <strain evidence="4">4040</strain>
        <strain evidence="5">P415</strain>
        <strain evidence="6">P421</strain>
    </source>
</reference>
<organism evidence="7 8">
    <name type="scientific">Phytophthora cactorum</name>
    <dbReference type="NCBI Taxonomy" id="29920"/>
    <lineage>
        <taxon>Eukaryota</taxon>
        <taxon>Sar</taxon>
        <taxon>Stramenopiles</taxon>
        <taxon>Oomycota</taxon>
        <taxon>Peronosporomycetes</taxon>
        <taxon>Peronosporales</taxon>
        <taxon>Peronosporaceae</taxon>
        <taxon>Phytophthora</taxon>
    </lineage>
</organism>
<dbReference type="VEuPathDB" id="FungiDB:PC110_g13406"/>
<dbReference type="EMBL" id="RCMG01000571">
    <property type="protein sequence ID" value="KAG2851974.1"/>
    <property type="molecule type" value="Genomic_DNA"/>
</dbReference>
<keyword evidence="1" id="KW-1133">Transmembrane helix</keyword>
<protein>
    <submittedName>
        <fullName evidence="7">Uncharacterized protein</fullName>
    </submittedName>
</protein>
<dbReference type="EMBL" id="MJFZ01000382">
    <property type="protein sequence ID" value="RAW30234.1"/>
    <property type="molecule type" value="Genomic_DNA"/>
</dbReference>
<gene>
    <name evidence="7" type="ORF">PC110_g13406</name>
    <name evidence="2" type="ORF">PC113_g15436</name>
    <name evidence="3" type="ORF">PC115_g14873</name>
    <name evidence="4" type="ORF">PC117_g13419</name>
    <name evidence="5" type="ORF">PC118_g16166</name>
    <name evidence="6" type="ORF">PC129_g14950</name>
</gene>
<dbReference type="EMBL" id="RCML01000658">
    <property type="protein sequence ID" value="KAG2971645.1"/>
    <property type="molecule type" value="Genomic_DNA"/>
</dbReference>
<dbReference type="AlphaFoldDB" id="A0A329S042"/>
<dbReference type="Proteomes" id="UP000251314">
    <property type="component" value="Unassembled WGS sequence"/>
</dbReference>
<dbReference type="Proteomes" id="UP000736787">
    <property type="component" value="Unassembled WGS sequence"/>
</dbReference>
<dbReference type="EMBL" id="RCMK01000392">
    <property type="protein sequence ID" value="KAG2931515.1"/>
    <property type="molecule type" value="Genomic_DNA"/>
</dbReference>
<dbReference type="Proteomes" id="UP000697107">
    <property type="component" value="Unassembled WGS sequence"/>
</dbReference>
<dbReference type="Proteomes" id="UP000774804">
    <property type="component" value="Unassembled WGS sequence"/>
</dbReference>
<evidence type="ECO:0000256" key="1">
    <source>
        <dbReference type="SAM" id="Phobius"/>
    </source>
</evidence>
<dbReference type="Proteomes" id="UP000735874">
    <property type="component" value="Unassembled WGS sequence"/>
</dbReference>
<evidence type="ECO:0000313" key="3">
    <source>
        <dbReference type="EMBL" id="KAG2904670.1"/>
    </source>
</evidence>
<comment type="caution">
    <text evidence="7">The sequence shown here is derived from an EMBL/GenBank/DDBJ whole genome shotgun (WGS) entry which is preliminary data.</text>
</comment>
<dbReference type="EMBL" id="RCMI01000584">
    <property type="protein sequence ID" value="KAG2904670.1"/>
    <property type="molecule type" value="Genomic_DNA"/>
</dbReference>
<evidence type="ECO:0000313" key="5">
    <source>
        <dbReference type="EMBL" id="KAG2971645.1"/>
    </source>
</evidence>
<dbReference type="EMBL" id="RCMV01000667">
    <property type="protein sequence ID" value="KAG3214131.1"/>
    <property type="molecule type" value="Genomic_DNA"/>
</dbReference>
<evidence type="ECO:0000313" key="8">
    <source>
        <dbReference type="Proteomes" id="UP000251314"/>
    </source>
</evidence>